<dbReference type="AlphaFoldDB" id="A0A2P5DLI8"/>
<sequence>MANYVSVLGSDRRNASSPCPSFVVVTSPCRQTRRCRSSSCFLVVQLVVPPRRRVIY</sequence>
<evidence type="ECO:0000313" key="2">
    <source>
        <dbReference type="Proteomes" id="UP000237105"/>
    </source>
</evidence>
<evidence type="ECO:0000313" key="1">
    <source>
        <dbReference type="EMBL" id="PON74160.1"/>
    </source>
</evidence>
<comment type="caution">
    <text evidence="1">The sequence shown here is derived from an EMBL/GenBank/DDBJ whole genome shotgun (WGS) entry which is preliminary data.</text>
</comment>
<keyword evidence="2" id="KW-1185">Reference proteome</keyword>
<accession>A0A2P5DLI8</accession>
<gene>
    <name evidence="1" type="ORF">PanWU01x14_053700</name>
</gene>
<reference evidence="2" key="1">
    <citation type="submission" date="2016-06" db="EMBL/GenBank/DDBJ databases">
        <title>Parallel loss of symbiosis genes in relatives of nitrogen-fixing non-legume Parasponia.</title>
        <authorList>
            <person name="Van Velzen R."/>
            <person name="Holmer R."/>
            <person name="Bu F."/>
            <person name="Rutten L."/>
            <person name="Van Zeijl A."/>
            <person name="Liu W."/>
            <person name="Santuari L."/>
            <person name="Cao Q."/>
            <person name="Sharma T."/>
            <person name="Shen D."/>
            <person name="Roswanjaya Y."/>
            <person name="Wardhani T."/>
            <person name="Kalhor M.S."/>
            <person name="Jansen J."/>
            <person name="Van den Hoogen J."/>
            <person name="Gungor B."/>
            <person name="Hartog M."/>
            <person name="Hontelez J."/>
            <person name="Verver J."/>
            <person name="Yang W.-C."/>
            <person name="Schijlen E."/>
            <person name="Repin R."/>
            <person name="Schilthuizen M."/>
            <person name="Schranz E."/>
            <person name="Heidstra R."/>
            <person name="Miyata K."/>
            <person name="Fedorova E."/>
            <person name="Kohlen W."/>
            <person name="Bisseling T."/>
            <person name="Smit S."/>
            <person name="Geurts R."/>
        </authorList>
    </citation>
    <scope>NUCLEOTIDE SEQUENCE [LARGE SCALE GENOMIC DNA]</scope>
    <source>
        <strain evidence="2">cv. WU1-14</strain>
    </source>
</reference>
<name>A0A2P5DLI8_PARAD</name>
<dbReference type="Proteomes" id="UP000237105">
    <property type="component" value="Unassembled WGS sequence"/>
</dbReference>
<protein>
    <submittedName>
        <fullName evidence="1">Uncharacterized protein</fullName>
    </submittedName>
</protein>
<feature type="non-terminal residue" evidence="1">
    <location>
        <position position="56"/>
    </location>
</feature>
<dbReference type="EMBL" id="JXTB01000030">
    <property type="protein sequence ID" value="PON74160.1"/>
    <property type="molecule type" value="Genomic_DNA"/>
</dbReference>
<proteinExistence type="predicted"/>
<organism evidence="1 2">
    <name type="scientific">Parasponia andersonii</name>
    <name type="common">Sponia andersonii</name>
    <dbReference type="NCBI Taxonomy" id="3476"/>
    <lineage>
        <taxon>Eukaryota</taxon>
        <taxon>Viridiplantae</taxon>
        <taxon>Streptophyta</taxon>
        <taxon>Embryophyta</taxon>
        <taxon>Tracheophyta</taxon>
        <taxon>Spermatophyta</taxon>
        <taxon>Magnoliopsida</taxon>
        <taxon>eudicotyledons</taxon>
        <taxon>Gunneridae</taxon>
        <taxon>Pentapetalae</taxon>
        <taxon>rosids</taxon>
        <taxon>fabids</taxon>
        <taxon>Rosales</taxon>
        <taxon>Cannabaceae</taxon>
        <taxon>Parasponia</taxon>
    </lineage>
</organism>